<evidence type="ECO:0000313" key="2">
    <source>
        <dbReference type="WBParaSite" id="PS1159_v2.g2234.t1"/>
    </source>
</evidence>
<dbReference type="WBParaSite" id="PS1159_v2.g2234.t1">
    <property type="protein sequence ID" value="PS1159_v2.g2234.t1"/>
    <property type="gene ID" value="PS1159_v2.g2234"/>
</dbReference>
<organism evidence="1 2">
    <name type="scientific">Panagrolaimus sp. PS1159</name>
    <dbReference type="NCBI Taxonomy" id="55785"/>
    <lineage>
        <taxon>Eukaryota</taxon>
        <taxon>Metazoa</taxon>
        <taxon>Ecdysozoa</taxon>
        <taxon>Nematoda</taxon>
        <taxon>Chromadorea</taxon>
        <taxon>Rhabditida</taxon>
        <taxon>Tylenchina</taxon>
        <taxon>Panagrolaimomorpha</taxon>
        <taxon>Panagrolaimoidea</taxon>
        <taxon>Panagrolaimidae</taxon>
        <taxon>Panagrolaimus</taxon>
    </lineage>
</organism>
<reference evidence="2" key="1">
    <citation type="submission" date="2022-11" db="UniProtKB">
        <authorList>
            <consortium name="WormBaseParasite"/>
        </authorList>
    </citation>
    <scope>IDENTIFICATION</scope>
</reference>
<protein>
    <submittedName>
        <fullName evidence="2">Uncharacterized protein</fullName>
    </submittedName>
</protein>
<sequence length="226" mass="25671">MTCIFLPNEISLYLKVLRGTAASDNYEEKGKLQLWNKSFKTFAKLKEDNSDLKKQWKNENTLNTTNKSTLSLNISAYKNPIASNLFSIKNIEGLKKEKFGSIKTSKQSFNGHFKSQNPFEFSRQQDGDQKNESEVMQFSASKRLLDSQPPKTNNKTLVKEMDSCDTLANVDMNFKDMRTCDGPCKGLIDNDQLEYFECCHAICGECLNESTAIGMCLTYFRGLLLS</sequence>
<dbReference type="Proteomes" id="UP000887580">
    <property type="component" value="Unplaced"/>
</dbReference>
<name>A0AC35FZG5_9BILA</name>
<accession>A0AC35FZG5</accession>
<proteinExistence type="predicted"/>
<evidence type="ECO:0000313" key="1">
    <source>
        <dbReference type="Proteomes" id="UP000887580"/>
    </source>
</evidence>